<organism evidence="1 2">
    <name type="scientific">Mycena sanguinolenta</name>
    <dbReference type="NCBI Taxonomy" id="230812"/>
    <lineage>
        <taxon>Eukaryota</taxon>
        <taxon>Fungi</taxon>
        <taxon>Dikarya</taxon>
        <taxon>Basidiomycota</taxon>
        <taxon>Agaricomycotina</taxon>
        <taxon>Agaricomycetes</taxon>
        <taxon>Agaricomycetidae</taxon>
        <taxon>Agaricales</taxon>
        <taxon>Marasmiineae</taxon>
        <taxon>Mycenaceae</taxon>
        <taxon>Mycena</taxon>
    </lineage>
</organism>
<reference evidence="1" key="1">
    <citation type="submission" date="2020-05" db="EMBL/GenBank/DDBJ databases">
        <title>Mycena genomes resolve the evolution of fungal bioluminescence.</title>
        <authorList>
            <person name="Tsai I.J."/>
        </authorList>
    </citation>
    <scope>NUCLEOTIDE SEQUENCE</scope>
    <source>
        <strain evidence="1">160909Yilan</strain>
    </source>
</reference>
<dbReference type="AlphaFoldDB" id="A0A8H7CZP4"/>
<dbReference type="OrthoDB" id="3009356at2759"/>
<keyword evidence="1" id="KW-0808">Transferase</keyword>
<gene>
    <name evidence="1" type="ORF">MSAN_01522000</name>
</gene>
<comment type="caution">
    <text evidence="1">The sequence shown here is derived from an EMBL/GenBank/DDBJ whole genome shotgun (WGS) entry which is preliminary data.</text>
</comment>
<name>A0A8H7CZP4_9AGAR</name>
<dbReference type="EMBL" id="JACAZH010000012">
    <property type="protein sequence ID" value="KAF7353338.1"/>
    <property type="molecule type" value="Genomic_DNA"/>
</dbReference>
<evidence type="ECO:0000313" key="1">
    <source>
        <dbReference type="EMBL" id="KAF7353338.1"/>
    </source>
</evidence>
<proteinExistence type="predicted"/>
<accession>A0A8H7CZP4</accession>
<keyword evidence="2" id="KW-1185">Reference proteome</keyword>
<dbReference type="Proteomes" id="UP000623467">
    <property type="component" value="Unassembled WGS sequence"/>
</dbReference>
<keyword evidence="1" id="KW-0418">Kinase</keyword>
<dbReference type="GO" id="GO:0016301">
    <property type="term" value="F:kinase activity"/>
    <property type="evidence" value="ECO:0007669"/>
    <property type="project" value="UniProtKB-KW"/>
</dbReference>
<sequence>MDLQPDSDSEFAVVSTENAAVHPGLVSEASGPTSGIKHFMNPLDFSSSFFGGPEIGASSFLPYLPPMDFQPHSDPEFSLVSPDNAAVHLGPVSEASGLTNNQLFVNPLDFPSSFFGGPEIGASSLLPRSPPMDFQPHSDPEFSIVTTANNAAVHPGVVFGLTSNQRFMNPLDFPPTFFGGPRVNSELFRNDSGTRGRFMTAQMTDHLVTNNYHYYISGGVGGAGGIGRDKGIGGGGGTGHGPTVNICAPPREEESEFRTIRLGDIKLRKEISRKYDYGVVNFESGLNQCAVVRRVVRRLYSGEIHGDPAPVSVAIYEGDRAEERWRQDVARYAAIRHPNILQLYGLVNTQTLRAMVFHDGADY</sequence>
<protein>
    <submittedName>
        <fullName evidence="1">Kinase-like protein</fullName>
    </submittedName>
</protein>
<evidence type="ECO:0000313" key="2">
    <source>
        <dbReference type="Proteomes" id="UP000623467"/>
    </source>
</evidence>